<proteinExistence type="predicted"/>
<feature type="region of interest" description="Disordered" evidence="1">
    <location>
        <begin position="99"/>
        <end position="153"/>
    </location>
</feature>
<feature type="compositionally biased region" description="Basic and acidic residues" evidence="1">
    <location>
        <begin position="112"/>
        <end position="140"/>
    </location>
</feature>
<evidence type="ECO:0000313" key="3">
    <source>
        <dbReference type="Proteomes" id="UP000244855"/>
    </source>
</evidence>
<gene>
    <name evidence="2" type="ORF">DM02DRAFT_647765</name>
</gene>
<evidence type="ECO:0000313" key="2">
    <source>
        <dbReference type="EMBL" id="PVI08398.1"/>
    </source>
</evidence>
<organism evidence="2 3">
    <name type="scientific">Periconia macrospinosa</name>
    <dbReference type="NCBI Taxonomy" id="97972"/>
    <lineage>
        <taxon>Eukaryota</taxon>
        <taxon>Fungi</taxon>
        <taxon>Dikarya</taxon>
        <taxon>Ascomycota</taxon>
        <taxon>Pezizomycotina</taxon>
        <taxon>Dothideomycetes</taxon>
        <taxon>Pleosporomycetidae</taxon>
        <taxon>Pleosporales</taxon>
        <taxon>Massarineae</taxon>
        <taxon>Periconiaceae</taxon>
        <taxon>Periconia</taxon>
    </lineage>
</organism>
<keyword evidence="3" id="KW-1185">Reference proteome</keyword>
<accession>A0A2V1ECP7</accession>
<feature type="compositionally biased region" description="Acidic residues" evidence="1">
    <location>
        <begin position="99"/>
        <end position="111"/>
    </location>
</feature>
<dbReference type="Proteomes" id="UP000244855">
    <property type="component" value="Unassembled WGS sequence"/>
</dbReference>
<name>A0A2V1ECP7_9PLEO</name>
<reference evidence="2 3" key="1">
    <citation type="journal article" date="2018" name="Sci. Rep.">
        <title>Comparative genomics provides insights into the lifestyle and reveals functional heterogeneity of dark septate endophytic fungi.</title>
        <authorList>
            <person name="Knapp D.G."/>
            <person name="Nemeth J.B."/>
            <person name="Barry K."/>
            <person name="Hainaut M."/>
            <person name="Henrissat B."/>
            <person name="Johnson J."/>
            <person name="Kuo A."/>
            <person name="Lim J.H.P."/>
            <person name="Lipzen A."/>
            <person name="Nolan M."/>
            <person name="Ohm R.A."/>
            <person name="Tamas L."/>
            <person name="Grigoriev I.V."/>
            <person name="Spatafora J.W."/>
            <person name="Nagy L.G."/>
            <person name="Kovacs G.M."/>
        </authorList>
    </citation>
    <scope>NUCLEOTIDE SEQUENCE [LARGE SCALE GENOMIC DNA]</scope>
    <source>
        <strain evidence="2 3">DSE2036</strain>
    </source>
</reference>
<protein>
    <submittedName>
        <fullName evidence="2">Uncharacterized protein</fullName>
    </submittedName>
</protein>
<evidence type="ECO:0000256" key="1">
    <source>
        <dbReference type="SAM" id="MobiDB-lite"/>
    </source>
</evidence>
<dbReference type="AlphaFoldDB" id="A0A2V1ECP7"/>
<sequence length="153" mass="16889">MTRNTLVTQNINTGLASSLGHHCTICSKPISTSCLKKLHVAFCKAPKNPARPEDGECGFRFNVRSPGGCCKHPYNMGFNEDVKAALKGGCARIDEVAEDEEGMECGGEEGGEDRPWDKDWSKKEFREKAPPREKTKDRQGKKVSVGRSSSMRK</sequence>
<dbReference type="OrthoDB" id="3796307at2759"/>
<dbReference type="EMBL" id="KZ805300">
    <property type="protein sequence ID" value="PVI08398.1"/>
    <property type="molecule type" value="Genomic_DNA"/>
</dbReference>